<accession>X0VP17</accession>
<organism evidence="2">
    <name type="scientific">marine sediment metagenome</name>
    <dbReference type="NCBI Taxonomy" id="412755"/>
    <lineage>
        <taxon>unclassified sequences</taxon>
        <taxon>metagenomes</taxon>
        <taxon>ecological metagenomes</taxon>
    </lineage>
</organism>
<feature type="transmembrane region" description="Helical" evidence="1">
    <location>
        <begin position="18"/>
        <end position="39"/>
    </location>
</feature>
<evidence type="ECO:0000256" key="1">
    <source>
        <dbReference type="SAM" id="Phobius"/>
    </source>
</evidence>
<reference evidence="2" key="1">
    <citation type="journal article" date="2014" name="Front. Microbiol.">
        <title>High frequency of phylogenetically diverse reductive dehalogenase-homologous genes in deep subseafloor sedimentary metagenomes.</title>
        <authorList>
            <person name="Kawai M."/>
            <person name="Futagami T."/>
            <person name="Toyoda A."/>
            <person name="Takaki Y."/>
            <person name="Nishi S."/>
            <person name="Hori S."/>
            <person name="Arai W."/>
            <person name="Tsubouchi T."/>
            <person name="Morono Y."/>
            <person name="Uchiyama I."/>
            <person name="Ito T."/>
            <person name="Fujiyama A."/>
            <person name="Inagaki F."/>
            <person name="Takami H."/>
        </authorList>
    </citation>
    <scope>NUCLEOTIDE SEQUENCE</scope>
    <source>
        <strain evidence="2">Expedition CK06-06</strain>
    </source>
</reference>
<dbReference type="AlphaFoldDB" id="X0VP17"/>
<protein>
    <submittedName>
        <fullName evidence="2">Uncharacterized protein</fullName>
    </submittedName>
</protein>
<feature type="non-terminal residue" evidence="2">
    <location>
        <position position="51"/>
    </location>
</feature>
<evidence type="ECO:0000313" key="2">
    <source>
        <dbReference type="EMBL" id="GAG02311.1"/>
    </source>
</evidence>
<name>X0VP17_9ZZZZ</name>
<sequence>MSNVACLFEGSMETKANYLMIGGTILGVIAFAFIFIFWISNFAGGGKSYLI</sequence>
<keyword evidence="1" id="KW-0812">Transmembrane</keyword>
<gene>
    <name evidence="2" type="ORF">S01H1_32329</name>
</gene>
<comment type="caution">
    <text evidence="2">The sequence shown here is derived from an EMBL/GenBank/DDBJ whole genome shotgun (WGS) entry which is preliminary data.</text>
</comment>
<dbReference type="EMBL" id="BARS01020009">
    <property type="protein sequence ID" value="GAG02311.1"/>
    <property type="molecule type" value="Genomic_DNA"/>
</dbReference>
<keyword evidence="1" id="KW-0472">Membrane</keyword>
<keyword evidence="1" id="KW-1133">Transmembrane helix</keyword>
<proteinExistence type="predicted"/>